<reference evidence="1" key="1">
    <citation type="submission" date="2018-01" db="EMBL/GenBank/DDBJ databases">
        <authorList>
            <person name="Krukenberg V."/>
        </authorList>
    </citation>
    <scope>NUCLEOTIDE SEQUENCE</scope>
    <source>
        <strain evidence="1">E20ANME2</strain>
    </source>
</reference>
<dbReference type="EMBL" id="PQXF01000028">
    <property type="protein sequence ID" value="PXF59070.1"/>
    <property type="molecule type" value="Genomic_DNA"/>
</dbReference>
<sequence>MSTLYLTEQGSKLRKTSQRLLVERGGVTLLDVPAHEIDHILIFGAVQISTQAISFLLSSGIEVSFLSMNGRLKGRLTPVQSKNVFLRLAQYDRYKDEEFKLITARSILEGKMKNQRTLLLRYQRNRPEADFTSDMDTISRSLSQIPHESTISALMGLEGASTRAYYNCYATMLSNFVFEGRNRRPPLDPVNALLSLGYVLIANEMSALMESTGFDPFIGFMHGLRYGRQSLPLDMIEEFRHPVIDGLVQSLTNKESIKEVDFHKESDGAVLLNKESLKRFFSFYEDRMEKSFKRGNSYTSYRKVFREQVDNMRQTVLNRETYQPFLVR</sequence>
<dbReference type="Proteomes" id="UP000248329">
    <property type="component" value="Unassembled WGS sequence"/>
</dbReference>
<name>A0AC61L0K3_9EURY</name>
<protein>
    <submittedName>
        <fullName evidence="1">CRISPR-associated endonuclease Cas1</fullName>
    </submittedName>
</protein>
<gene>
    <name evidence="1" type="primary">cas1</name>
    <name evidence="1" type="ORF">C4B59_12025</name>
</gene>
<evidence type="ECO:0000313" key="1">
    <source>
        <dbReference type="EMBL" id="PXF59070.1"/>
    </source>
</evidence>
<comment type="caution">
    <text evidence="1">The sequence shown here is derived from an EMBL/GenBank/DDBJ whole genome shotgun (WGS) entry which is preliminary data.</text>
</comment>
<keyword evidence="1" id="KW-0378">Hydrolase</keyword>
<keyword evidence="1" id="KW-0255">Endonuclease</keyword>
<accession>A0AC61L0K3</accession>
<evidence type="ECO:0000313" key="2">
    <source>
        <dbReference type="Proteomes" id="UP000248329"/>
    </source>
</evidence>
<keyword evidence="1" id="KW-0540">Nuclease</keyword>
<proteinExistence type="predicted"/>
<organism evidence="1 2">
    <name type="scientific">Candidatus Methanogaster sp</name>
    <dbReference type="NCBI Taxonomy" id="3386292"/>
    <lineage>
        <taxon>Archaea</taxon>
        <taxon>Methanobacteriati</taxon>
        <taxon>Methanobacteriota</taxon>
        <taxon>Stenosarchaea group</taxon>
        <taxon>Methanomicrobia</taxon>
        <taxon>Methanosarcinales</taxon>
        <taxon>ANME-2 cluster</taxon>
        <taxon>Candidatus Methanogasteraceae</taxon>
        <taxon>Candidatus Methanogaster</taxon>
    </lineage>
</organism>